<evidence type="ECO:0000313" key="2">
    <source>
        <dbReference type="Proteomes" id="UP001302059"/>
    </source>
</evidence>
<proteinExistence type="predicted"/>
<dbReference type="EMBL" id="JASNGB010000001">
    <property type="protein sequence ID" value="MDL2342564.1"/>
    <property type="molecule type" value="Genomic_DNA"/>
</dbReference>
<organism evidence="1 2">
    <name type="scientific">Deinococcus rhizophilus</name>
    <dbReference type="NCBI Taxonomy" id="3049544"/>
    <lineage>
        <taxon>Bacteria</taxon>
        <taxon>Thermotogati</taxon>
        <taxon>Deinococcota</taxon>
        <taxon>Deinococci</taxon>
        <taxon>Deinococcales</taxon>
        <taxon>Deinococcaceae</taxon>
        <taxon>Deinococcus</taxon>
    </lineage>
</organism>
<sequence length="167" mass="17528">MTTTLTVADPRPALRVLYHALKVTLGRDGTRPGLLDMAPRPLLAAQIVPGASEFAVSAVVPPGAQPKVAGHLIRRVLQGYVSLHFPLGDNPGDGVDEAALIGAVLERAGQVFASYPTPGVTFAGMGDLASDLFINDAPAELQKPAVLTLTTNFDLVLDLRVELKESP</sequence>
<protein>
    <recommendedName>
        <fullName evidence="3">DUF4255 domain-containing protein</fullName>
    </recommendedName>
</protein>
<name>A0ABT7JBZ0_9DEIO</name>
<evidence type="ECO:0000313" key="1">
    <source>
        <dbReference type="EMBL" id="MDL2342564.1"/>
    </source>
</evidence>
<keyword evidence="2" id="KW-1185">Reference proteome</keyword>
<accession>A0ABT7JBZ0</accession>
<dbReference type="RefSeq" id="WP_285520604.1">
    <property type="nucleotide sequence ID" value="NZ_JASNGB010000001.1"/>
</dbReference>
<evidence type="ECO:0008006" key="3">
    <source>
        <dbReference type="Google" id="ProtNLM"/>
    </source>
</evidence>
<gene>
    <name evidence="1" type="ORF">QOL99_00175</name>
</gene>
<comment type="caution">
    <text evidence="1">The sequence shown here is derived from an EMBL/GenBank/DDBJ whole genome shotgun (WGS) entry which is preliminary data.</text>
</comment>
<reference evidence="1 2" key="1">
    <citation type="submission" date="2023-05" db="EMBL/GenBank/DDBJ databases">
        <authorList>
            <person name="Gao F."/>
        </authorList>
    </citation>
    <scope>NUCLEOTIDE SEQUENCE [LARGE SCALE GENOMIC DNA]</scope>
    <source>
        <strain evidence="1 2">MIMF12</strain>
    </source>
</reference>
<dbReference type="Proteomes" id="UP001302059">
    <property type="component" value="Unassembled WGS sequence"/>
</dbReference>